<dbReference type="EMBL" id="AMFJ01034156">
    <property type="protein sequence ID" value="EKD30097.1"/>
    <property type="molecule type" value="Genomic_DNA"/>
</dbReference>
<keyword evidence="3" id="KW-0238">DNA-binding</keyword>
<dbReference type="GO" id="GO:0003677">
    <property type="term" value="F:DNA binding"/>
    <property type="evidence" value="ECO:0007669"/>
    <property type="project" value="UniProtKB-KW"/>
</dbReference>
<gene>
    <name evidence="4" type="ORF">ACD_78C00156G0003</name>
</gene>
<name>K1XY85_9BACT</name>
<dbReference type="GO" id="GO:0006310">
    <property type="term" value="P:DNA recombination"/>
    <property type="evidence" value="ECO:0007669"/>
    <property type="project" value="TreeGrafter"/>
</dbReference>
<dbReference type="GO" id="GO:0005524">
    <property type="term" value="F:ATP binding"/>
    <property type="evidence" value="ECO:0007669"/>
    <property type="project" value="UniProtKB-KW"/>
</dbReference>
<organism evidence="4">
    <name type="scientific">uncultured bacterium</name>
    <name type="common">gcode 4</name>
    <dbReference type="NCBI Taxonomy" id="1234023"/>
    <lineage>
        <taxon>Bacteria</taxon>
        <taxon>environmental samples</taxon>
    </lineage>
</organism>
<keyword evidence="2" id="KW-0067">ATP-binding</keyword>
<dbReference type="GO" id="GO:0006302">
    <property type="term" value="P:double-strand break repair"/>
    <property type="evidence" value="ECO:0007669"/>
    <property type="project" value="TreeGrafter"/>
</dbReference>
<keyword evidence="1" id="KW-0547">Nucleotide-binding</keyword>
<protein>
    <submittedName>
        <fullName evidence="4">DNA replication factor Y</fullName>
    </submittedName>
</protein>
<evidence type="ECO:0000256" key="2">
    <source>
        <dbReference type="ARBA" id="ARBA00022840"/>
    </source>
</evidence>
<evidence type="ECO:0000256" key="3">
    <source>
        <dbReference type="ARBA" id="ARBA00023125"/>
    </source>
</evidence>
<evidence type="ECO:0000313" key="4">
    <source>
        <dbReference type="EMBL" id="EKD30097.1"/>
    </source>
</evidence>
<dbReference type="GO" id="GO:0043138">
    <property type="term" value="F:3'-5' DNA helicase activity"/>
    <property type="evidence" value="ECO:0007669"/>
    <property type="project" value="TreeGrafter"/>
</dbReference>
<sequence>MFTIIDLNYAKCSLPFLSNELLEKISETIVKRKKCLLFFNRRGSARTLICRDCGYQAICERCDLAMIVHTSPSHRLLCHHCSAESPIPHGCPQCHGSNLNSIGFGIQKIEENLAKLFPEAQIARIDSDKKRSEGMHFQEISEAQILLSTELWNTLSIEWIELVAFLLLESEIAVPEYDIEEKIYINIVYNARKWSDICIQTFAPKSDLIRNITEGNYRDFLVHTLAERKAFSYPPYKELVHIWVRDKSKERIKDIIYKLKNKLETLKTSDIELYFDKELFTKRNNEYGQKIVLKWSNLSPLLTEIEKEIFRNRGVSLERK</sequence>
<dbReference type="PANTHER" id="PTHR30580:SF0">
    <property type="entry name" value="PRIMOSOMAL PROTEIN N"/>
    <property type="match status" value="1"/>
</dbReference>
<reference evidence="4" key="1">
    <citation type="journal article" date="2012" name="Science">
        <title>Fermentation, hydrogen, and sulfur metabolism in multiple uncultivated bacterial phyla.</title>
        <authorList>
            <person name="Wrighton K.C."/>
            <person name="Thomas B.C."/>
            <person name="Sharon I."/>
            <person name="Miller C.S."/>
            <person name="Castelle C.J."/>
            <person name="VerBerkmoes N.C."/>
            <person name="Wilkins M.J."/>
            <person name="Hettich R.L."/>
            <person name="Lipton M.S."/>
            <person name="Williams K.H."/>
            <person name="Long P.E."/>
            <person name="Banfield J.F."/>
        </authorList>
    </citation>
    <scope>NUCLEOTIDE SEQUENCE [LARGE SCALE GENOMIC DNA]</scope>
</reference>
<accession>K1XY85</accession>
<dbReference type="GO" id="GO:0006270">
    <property type="term" value="P:DNA replication initiation"/>
    <property type="evidence" value="ECO:0007669"/>
    <property type="project" value="TreeGrafter"/>
</dbReference>
<dbReference type="AlphaFoldDB" id="K1XY85"/>
<comment type="caution">
    <text evidence="4">The sequence shown here is derived from an EMBL/GenBank/DDBJ whole genome shotgun (WGS) entry which is preliminary data.</text>
</comment>
<dbReference type="PANTHER" id="PTHR30580">
    <property type="entry name" value="PRIMOSOMAL PROTEIN N"/>
    <property type="match status" value="1"/>
</dbReference>
<evidence type="ECO:0000256" key="1">
    <source>
        <dbReference type="ARBA" id="ARBA00022741"/>
    </source>
</evidence>
<proteinExistence type="predicted"/>